<sequence length="430" mass="49356">MTKAKNPPIKPHSASNHNAAPLSLVNTHSDKKATIGLEYMTYEQLEEFGEELNTVRQRVLDDLGQKDADYIRRVIKVQKASEVLGRIGIFMPFFPPVFIAGILFLGLAKILDNMEIGHNVMHGQYDWMNDPMVDASRYEWDNIAPSKDWKHGHNYIHHTYTNIHGMDRDIGYNMFRIDEDQPWYASHRFNLPLAFILMLVFEWGIMYHGVELDQYLQGKITKEDFQGRKKRALKKIRKQVFKDYVAWPLLGLALVPFVGWWAPVAILGANIVANVIRNVWSFIIIFCGHFPAEVQTFAEEDAQNETRGQWYLRQLLGSANISGHKPFHVLTGNLSYQVEHHLFPDIPARRYPEVAEDVKLLVEKYGLQYNTGRLSKQVASVIRQLAKLGHKPDDPYKIGNSPESKALRRAKREAAAALREEQARAPQLTS</sequence>
<dbReference type="PANTHER" id="PTHR19353:SF84">
    <property type="entry name" value="ACYL-COA DELTA-9-DESATURASE, DESB"/>
    <property type="match status" value="1"/>
</dbReference>
<dbReference type="Proteomes" id="UP000380867">
    <property type="component" value="Unassembled WGS sequence"/>
</dbReference>
<dbReference type="AlphaFoldDB" id="A0A5M4FI51"/>
<dbReference type="GO" id="GO:0016717">
    <property type="term" value="F:oxidoreductase activity, acting on paired donors, with oxidation of a pair of donors resulting in the reduction of molecular oxygen to two molecules of water"/>
    <property type="evidence" value="ECO:0007669"/>
    <property type="project" value="TreeGrafter"/>
</dbReference>
<dbReference type="RefSeq" id="WP_149687928.1">
    <property type="nucleotide sequence ID" value="NZ_SDPQ02000001.1"/>
</dbReference>
<gene>
    <name evidence="4" type="ORF">ESP70_003350</name>
</gene>
<keyword evidence="2" id="KW-1133">Transmembrane helix</keyword>
<protein>
    <submittedName>
        <fullName evidence="4">Fatty acid desaturase</fullName>
    </submittedName>
</protein>
<dbReference type="EMBL" id="SDPQ02000001">
    <property type="protein sequence ID" value="KAA1399807.1"/>
    <property type="molecule type" value="Genomic_DNA"/>
</dbReference>
<feature type="transmembrane region" description="Helical" evidence="2">
    <location>
        <begin position="244"/>
        <end position="262"/>
    </location>
</feature>
<dbReference type="GO" id="GO:0016020">
    <property type="term" value="C:membrane"/>
    <property type="evidence" value="ECO:0007669"/>
    <property type="project" value="TreeGrafter"/>
</dbReference>
<proteinExistence type="predicted"/>
<keyword evidence="5" id="KW-1185">Reference proteome</keyword>
<feature type="transmembrane region" description="Helical" evidence="2">
    <location>
        <begin position="83"/>
        <end position="105"/>
    </location>
</feature>
<dbReference type="GO" id="GO:0006629">
    <property type="term" value="P:lipid metabolic process"/>
    <property type="evidence" value="ECO:0007669"/>
    <property type="project" value="InterPro"/>
</dbReference>
<feature type="region of interest" description="Disordered" evidence="1">
    <location>
        <begin position="1"/>
        <end position="23"/>
    </location>
</feature>
<dbReference type="InterPro" id="IPR005804">
    <property type="entry name" value="FA_desaturase_dom"/>
</dbReference>
<evidence type="ECO:0000313" key="4">
    <source>
        <dbReference type="EMBL" id="KAA1399807.1"/>
    </source>
</evidence>
<dbReference type="InterPro" id="IPR012171">
    <property type="entry name" value="Fatty_acid_desaturase"/>
</dbReference>
<dbReference type="PANTHER" id="PTHR19353">
    <property type="entry name" value="FATTY ACID DESATURASE 2"/>
    <property type="match status" value="1"/>
</dbReference>
<organism evidence="4 5">
    <name type="scientific">Aeromicrobium ginsengisoli</name>
    <dbReference type="NCBI Taxonomy" id="363867"/>
    <lineage>
        <taxon>Bacteria</taxon>
        <taxon>Bacillati</taxon>
        <taxon>Actinomycetota</taxon>
        <taxon>Actinomycetes</taxon>
        <taxon>Propionibacteriales</taxon>
        <taxon>Nocardioidaceae</taxon>
        <taxon>Aeromicrobium</taxon>
    </lineage>
</organism>
<keyword evidence="2" id="KW-0472">Membrane</keyword>
<keyword evidence="2" id="KW-0812">Transmembrane</keyword>
<evidence type="ECO:0000256" key="2">
    <source>
        <dbReference type="SAM" id="Phobius"/>
    </source>
</evidence>
<feature type="domain" description="Fatty acid desaturase" evidence="3">
    <location>
        <begin position="97"/>
        <end position="371"/>
    </location>
</feature>
<name>A0A5M4FI51_9ACTN</name>
<feature type="region of interest" description="Disordered" evidence="1">
    <location>
        <begin position="392"/>
        <end position="430"/>
    </location>
</feature>
<comment type="caution">
    <text evidence="4">The sequence shown here is derived from an EMBL/GenBank/DDBJ whole genome shotgun (WGS) entry which is preliminary data.</text>
</comment>
<evidence type="ECO:0000256" key="1">
    <source>
        <dbReference type="SAM" id="MobiDB-lite"/>
    </source>
</evidence>
<reference evidence="4" key="1">
    <citation type="submission" date="2019-09" db="EMBL/GenBank/DDBJ databases">
        <authorList>
            <person name="Li J."/>
        </authorList>
    </citation>
    <scope>NUCLEOTIDE SEQUENCE [LARGE SCALE GENOMIC DNA]</scope>
    <source>
        <strain evidence="4">JCM 14732</strain>
    </source>
</reference>
<evidence type="ECO:0000259" key="3">
    <source>
        <dbReference type="Pfam" id="PF00487"/>
    </source>
</evidence>
<dbReference type="CDD" id="cd03506">
    <property type="entry name" value="Delta6-FADS-like"/>
    <property type="match status" value="1"/>
</dbReference>
<dbReference type="OrthoDB" id="104711at2"/>
<accession>A0A5M4FI51</accession>
<feature type="transmembrane region" description="Helical" evidence="2">
    <location>
        <begin position="189"/>
        <end position="210"/>
    </location>
</feature>
<dbReference type="Pfam" id="PF00487">
    <property type="entry name" value="FA_desaturase"/>
    <property type="match status" value="1"/>
</dbReference>
<evidence type="ECO:0000313" key="5">
    <source>
        <dbReference type="Proteomes" id="UP000380867"/>
    </source>
</evidence>
<feature type="compositionally biased region" description="Basic and acidic residues" evidence="1">
    <location>
        <begin position="412"/>
        <end position="423"/>
    </location>
</feature>